<dbReference type="SUPFAM" id="SSF56801">
    <property type="entry name" value="Acetyl-CoA synthetase-like"/>
    <property type="match status" value="1"/>
</dbReference>
<dbReference type="Pfam" id="PF13193">
    <property type="entry name" value="AMP-binding_C"/>
    <property type="match status" value="1"/>
</dbReference>
<keyword evidence="7" id="KW-1185">Reference proteome</keyword>
<dbReference type="Gene3D" id="3.30.300.30">
    <property type="match status" value="1"/>
</dbReference>
<accession>A0A8S0XB22</accession>
<reference evidence="5" key="2">
    <citation type="submission" date="2020-01" db="EMBL/GenBank/DDBJ databases">
        <authorList>
            <person name="Hornung B."/>
        </authorList>
    </citation>
    <scope>NUCLEOTIDE SEQUENCE</scope>
    <source>
        <strain evidence="5">PacBioINE</strain>
    </source>
</reference>
<dbReference type="KEGG" id="aacx:DEACI_1319"/>
<dbReference type="GO" id="GO:0006631">
    <property type="term" value="P:fatty acid metabolic process"/>
    <property type="evidence" value="ECO:0007669"/>
    <property type="project" value="TreeGrafter"/>
</dbReference>
<dbReference type="CDD" id="cd05917">
    <property type="entry name" value="FACL_like_2"/>
    <property type="match status" value="1"/>
</dbReference>
<dbReference type="PANTHER" id="PTHR43201">
    <property type="entry name" value="ACYL-COA SYNTHETASE"/>
    <property type="match status" value="1"/>
</dbReference>
<proteinExistence type="inferred from homology"/>
<evidence type="ECO:0000313" key="7">
    <source>
        <dbReference type="Proteomes" id="UP001071230"/>
    </source>
</evidence>
<organism evidence="5">
    <name type="scientific">Acididesulfobacillus acetoxydans</name>
    <dbReference type="NCBI Taxonomy" id="1561005"/>
    <lineage>
        <taxon>Bacteria</taxon>
        <taxon>Bacillati</taxon>
        <taxon>Bacillota</taxon>
        <taxon>Clostridia</taxon>
        <taxon>Eubacteriales</taxon>
        <taxon>Peptococcaceae</taxon>
        <taxon>Acididesulfobacillus</taxon>
    </lineage>
</organism>
<dbReference type="EMBL" id="LR746496">
    <property type="protein sequence ID" value="CAA7600666.1"/>
    <property type="molecule type" value="Genomic_DNA"/>
</dbReference>
<gene>
    <name evidence="5" type="ORF">DEACI_1319</name>
    <name evidence="6" type="ORF">DEACI_3931</name>
</gene>
<dbReference type="GO" id="GO:0031956">
    <property type="term" value="F:medium-chain fatty acid-CoA ligase activity"/>
    <property type="evidence" value="ECO:0007669"/>
    <property type="project" value="TreeGrafter"/>
</dbReference>
<dbReference type="PROSITE" id="PS00455">
    <property type="entry name" value="AMP_BINDING"/>
    <property type="match status" value="1"/>
</dbReference>
<dbReference type="Proteomes" id="UP000836597">
    <property type="component" value="Chromosome"/>
</dbReference>
<dbReference type="FunFam" id="3.40.50.12780:FF:000003">
    <property type="entry name" value="Long-chain-fatty-acid--CoA ligase FadD"/>
    <property type="match status" value="1"/>
</dbReference>
<name>A0A8S0XB22_9FIRM</name>
<keyword evidence="2" id="KW-0436">Ligase</keyword>
<dbReference type="Proteomes" id="UP001071230">
    <property type="component" value="Unassembled WGS sequence"/>
</dbReference>
<dbReference type="InterPro" id="IPR045851">
    <property type="entry name" value="AMP-bd_C_sf"/>
</dbReference>
<reference evidence="6" key="1">
    <citation type="submission" date="2014-11" db="EMBL/GenBank/DDBJ databases">
        <authorList>
            <person name="Hornung B.V."/>
        </authorList>
    </citation>
    <scope>NUCLEOTIDE SEQUENCE</scope>
    <source>
        <strain evidence="6">INE</strain>
    </source>
</reference>
<evidence type="ECO:0000256" key="1">
    <source>
        <dbReference type="ARBA" id="ARBA00006432"/>
    </source>
</evidence>
<dbReference type="PANTHER" id="PTHR43201:SF5">
    <property type="entry name" value="MEDIUM-CHAIN ACYL-COA LIGASE ACSF2, MITOCHONDRIAL"/>
    <property type="match status" value="1"/>
</dbReference>
<dbReference type="RefSeq" id="WP_240984307.1">
    <property type="nucleotide sequence ID" value="NZ_CDGJ01000132.1"/>
</dbReference>
<feature type="domain" description="AMP-binding enzyme C-terminal" evidence="4">
    <location>
        <begin position="455"/>
        <end position="530"/>
    </location>
</feature>
<evidence type="ECO:0000313" key="5">
    <source>
        <dbReference type="EMBL" id="CAA7600666.1"/>
    </source>
</evidence>
<evidence type="ECO:0000256" key="2">
    <source>
        <dbReference type="ARBA" id="ARBA00022598"/>
    </source>
</evidence>
<dbReference type="InterPro" id="IPR000873">
    <property type="entry name" value="AMP-dep_synth/lig_dom"/>
</dbReference>
<feature type="domain" description="AMP-dependent synthetase/ligase" evidence="3">
    <location>
        <begin position="14"/>
        <end position="404"/>
    </location>
</feature>
<dbReference type="InterPro" id="IPR042099">
    <property type="entry name" value="ANL_N_sf"/>
</dbReference>
<dbReference type="Gene3D" id="3.40.50.12780">
    <property type="entry name" value="N-terminal domain of ligase-like"/>
    <property type="match status" value="1"/>
</dbReference>
<dbReference type="FunFam" id="3.30.300.30:FF:000008">
    <property type="entry name" value="2,3-dihydroxybenzoate-AMP ligase"/>
    <property type="match status" value="1"/>
</dbReference>
<evidence type="ECO:0000259" key="4">
    <source>
        <dbReference type="Pfam" id="PF13193"/>
    </source>
</evidence>
<sequence>MPNVLHQTIGDLLDEVSERLPDKEAMVYADRPVRLSYKRLREEADRVAKALIGLGIRKGESIALWATNVPEWILLQMGSAKMGAVLVTVNTQYRSTELEYLLKQSDSAVIFLVEGVKQTHYVEILSSVLPEFTRHPQEQPYTYPALPKLRYRILLADKQVPGLLNWPEFLAHGAGVTDEVLKEYQENTRPEDVINIQYTSGTTGFPKGVMLTHYNIVNNANAVADAMNLREEDRLCFPVPLFHCFGCVMSSLACVTKGATMVPVEYFEPNAVLKAVEQEACTGLQGVPMMFISELETLKTTPYDIGTLRKGIMAGSPCPVEVMKQVIGTMGMEEVTIAYGQTESSPVITQTRIDDPLERRVTTVGRKLDGVEVKIVDPATGEPVPYGQQGELCARGYSIMAGYYNMPEATAQAIDAEGWLHTGDLAVMDEAGYCNITGRLKDMIIRGGENIYPREIEEFLYRHPKIADVQVVGLPDIKYGEEVCAVIRLREGETATAEEIRDFCRGHISNHKIPRYIDFVQGYPATASGKIQKYRLREIYIEKYNLQEAAAVITA</sequence>
<dbReference type="InterPro" id="IPR025110">
    <property type="entry name" value="AMP-bd_C"/>
</dbReference>
<dbReference type="EMBL" id="CDGJ01000132">
    <property type="protein sequence ID" value="CEJ09447.1"/>
    <property type="molecule type" value="Genomic_DNA"/>
</dbReference>
<evidence type="ECO:0000259" key="3">
    <source>
        <dbReference type="Pfam" id="PF00501"/>
    </source>
</evidence>
<comment type="similarity">
    <text evidence="1">Belongs to the ATP-dependent AMP-binding enzyme family.</text>
</comment>
<dbReference type="InterPro" id="IPR020845">
    <property type="entry name" value="AMP-binding_CS"/>
</dbReference>
<dbReference type="Pfam" id="PF00501">
    <property type="entry name" value="AMP-binding"/>
    <property type="match status" value="1"/>
</dbReference>
<evidence type="ECO:0000313" key="6">
    <source>
        <dbReference type="EMBL" id="CEJ09447.1"/>
    </source>
</evidence>
<dbReference type="AlphaFoldDB" id="A0A8S0XB22"/>
<protein>
    <submittedName>
        <fullName evidence="5">AMP-dependent synthetase/ligase</fullName>
    </submittedName>
    <submittedName>
        <fullName evidence="6">Acyl-CoA synthetase member 2, mitochondrial</fullName>
    </submittedName>
</protein>